<dbReference type="InterPro" id="IPR027417">
    <property type="entry name" value="P-loop_NTPase"/>
</dbReference>
<evidence type="ECO:0000313" key="3">
    <source>
        <dbReference type="Proteomes" id="UP000251205"/>
    </source>
</evidence>
<name>A0A329Y461_RHITR</name>
<protein>
    <submittedName>
        <fullName evidence="2">Metallophosphoesterase</fullName>
    </submittedName>
</protein>
<dbReference type="PANTHER" id="PTHR32182:SF0">
    <property type="entry name" value="DNA REPLICATION AND REPAIR PROTEIN RECF"/>
    <property type="match status" value="1"/>
</dbReference>
<dbReference type="Proteomes" id="UP000251205">
    <property type="component" value="Unassembled WGS sequence"/>
</dbReference>
<dbReference type="EMBL" id="QMKK01000056">
    <property type="protein sequence ID" value="RAX37838.1"/>
    <property type="molecule type" value="Genomic_DNA"/>
</dbReference>
<comment type="caution">
    <text evidence="2">The sequence shown here is derived from an EMBL/GenBank/DDBJ whole genome shotgun (WGS) entry which is preliminary data.</text>
</comment>
<dbReference type="InterPro" id="IPR026866">
    <property type="entry name" value="CR006_AAA"/>
</dbReference>
<evidence type="ECO:0000313" key="2">
    <source>
        <dbReference type="EMBL" id="RAX37838.1"/>
    </source>
</evidence>
<dbReference type="RefSeq" id="WP_112345273.1">
    <property type="nucleotide sequence ID" value="NZ_QMKK01000056.1"/>
</dbReference>
<dbReference type="SUPFAM" id="SSF52540">
    <property type="entry name" value="P-loop containing nucleoside triphosphate hydrolases"/>
    <property type="match status" value="1"/>
</dbReference>
<dbReference type="GO" id="GO:0006302">
    <property type="term" value="P:double-strand break repair"/>
    <property type="evidence" value="ECO:0007669"/>
    <property type="project" value="TreeGrafter"/>
</dbReference>
<accession>A0A329Y461</accession>
<dbReference type="OrthoDB" id="9789562at2"/>
<gene>
    <name evidence="2" type="ORF">DQ393_29540</name>
</gene>
<dbReference type="Pfam" id="PF13166">
    <property type="entry name" value="AAA_13"/>
    <property type="match status" value="1"/>
</dbReference>
<dbReference type="GO" id="GO:0000731">
    <property type="term" value="P:DNA synthesis involved in DNA repair"/>
    <property type="evidence" value="ECO:0007669"/>
    <property type="project" value="TreeGrafter"/>
</dbReference>
<sequence length="765" mass="84602">MEIIANIRSMQGMGVYADRNARSTSLELRQYNLIYGFNGSGKSTLSRLFSSLQAGELHPKLPDGCSFEVVLDDGAAYGCPSNPSGLEQRLLVFNTDYIEQNLQWTAGMANPVFYIGAEQADSAAELTKIESEIVKAETAKAVALEAEKAADKSFATFKRERAKSIASHLHLGSRKYEAPSLVKDFEAWKDDDGTPLTRDEVTAAEDMRRLDEPMPRIAPIAFDAASIGAAYRFIVDICSQSLTTVALDEVQRYPDMLLWLKHGHDFHQANEVADCLYCRNAISSERRAQLTAALDDQVDQFVARLDKTAERLDAVIATLTGIEERVPSKEALTPELREGFSEARKLVSQEVRNAIAHLSGLRGVLDAKRTRPASPADTGKLSTEADVIATAEELAKAITVINEALTTHNDIVDNFAKHRNAAEMAIRRHYLLECRTDFAQQANDLADAAANVIKENDTLAALRRAATDLRQKIRVHGPAATAINKLIASYLGHAELTIHPVEEGYQLHRHGTPIKGMPSEGEKTAIAISYFLSSIEAENRKLKDAIVVVDDPVSSLDTKALNFACSLVRSRLDKASQVIVLTHNLQCMSEFRKAWKNKARPPEGKEPTATFLFIDVAVPEGQIKRSSTIVEMSKLLREYDSEYHFLFSHVLRFIEKAGAYDDHGYMIPNVLRRVLDVFLAFKCPGSSGLTGQMAKLYADYPELDRDKLTALERLAQVESHSDNLDDLLSFSSMTLEETQAAAGALIEMMEQVDSKHLAGLKKLCR</sequence>
<organism evidence="2 3">
    <name type="scientific">Rhizobium tropici</name>
    <dbReference type="NCBI Taxonomy" id="398"/>
    <lineage>
        <taxon>Bacteria</taxon>
        <taxon>Pseudomonadati</taxon>
        <taxon>Pseudomonadota</taxon>
        <taxon>Alphaproteobacteria</taxon>
        <taxon>Hyphomicrobiales</taxon>
        <taxon>Rhizobiaceae</taxon>
        <taxon>Rhizobium/Agrobacterium group</taxon>
        <taxon>Rhizobium</taxon>
    </lineage>
</organism>
<dbReference type="PANTHER" id="PTHR32182">
    <property type="entry name" value="DNA REPLICATION AND REPAIR PROTEIN RECF"/>
    <property type="match status" value="1"/>
</dbReference>
<evidence type="ECO:0000259" key="1">
    <source>
        <dbReference type="Pfam" id="PF13166"/>
    </source>
</evidence>
<dbReference type="AlphaFoldDB" id="A0A329Y461"/>
<dbReference type="Gene3D" id="3.40.50.300">
    <property type="entry name" value="P-loop containing nucleotide triphosphate hydrolases"/>
    <property type="match status" value="1"/>
</dbReference>
<proteinExistence type="predicted"/>
<feature type="domain" description="Protein CR006 P-loop" evidence="1">
    <location>
        <begin position="13"/>
        <end position="745"/>
    </location>
</feature>
<reference evidence="2 3" key="1">
    <citation type="submission" date="2018-06" db="EMBL/GenBank/DDBJ databases">
        <title>Whole Genome Sequence of an efficient microsymbiont, Rhizobium tropici.</title>
        <authorList>
            <person name="Srinivasan R."/>
            <person name="Singh H.V."/>
            <person name="Srivastava R."/>
            <person name="Kumari B."/>
            <person name="Radhakrishna A."/>
        </authorList>
    </citation>
    <scope>NUCLEOTIDE SEQUENCE [LARGE SCALE GENOMIC DNA]</scope>
    <source>
        <strain evidence="2 3">IGFRI Rhizo-19</strain>
    </source>
</reference>